<dbReference type="DIP" id="DIP-61820N"/>
<feature type="compositionally biased region" description="Polar residues" evidence="23">
    <location>
        <begin position="1420"/>
        <end position="1431"/>
    </location>
</feature>
<dbReference type="FunFam" id="2.60.40.10:FF:001941">
    <property type="entry name" value="Tyrosine-protein kinase receptor"/>
    <property type="match status" value="1"/>
</dbReference>
<evidence type="ECO:0000256" key="2">
    <source>
        <dbReference type="ARBA" id="ARBA00004479"/>
    </source>
</evidence>
<comment type="subcellular location">
    <subcellularLocation>
        <location evidence="2">Membrane</location>
        <topology evidence="2">Single-pass type I membrane protein</topology>
    </subcellularLocation>
</comment>
<evidence type="ECO:0000256" key="19">
    <source>
        <dbReference type="ARBA" id="ARBA00023211"/>
    </source>
</evidence>
<dbReference type="Gene3D" id="2.60.40.10">
    <property type="entry name" value="Immunoglobulins"/>
    <property type="match status" value="3"/>
</dbReference>
<keyword evidence="13 24" id="KW-1133">Transmembrane helix</keyword>
<name>A0A0C4UQS4_NILLU</name>
<dbReference type="PRINTS" id="PR00109">
    <property type="entry name" value="TYRKINASE"/>
</dbReference>
<dbReference type="SUPFAM" id="SSF49265">
    <property type="entry name" value="Fibronectin type III"/>
    <property type="match status" value="3"/>
</dbReference>
<evidence type="ECO:0000256" key="5">
    <source>
        <dbReference type="ARBA" id="ARBA00022685"/>
    </source>
</evidence>
<evidence type="ECO:0000313" key="27">
    <source>
        <dbReference type="EMBL" id="AIY24638.1"/>
    </source>
</evidence>
<dbReference type="InterPro" id="IPR006211">
    <property type="entry name" value="Furin-like_Cys-rich_dom"/>
</dbReference>
<keyword evidence="16" id="KW-1015">Disulfide bond</keyword>
<evidence type="ECO:0000256" key="4">
    <source>
        <dbReference type="ARBA" id="ARBA00022679"/>
    </source>
</evidence>
<dbReference type="InterPro" id="IPR020635">
    <property type="entry name" value="Tyr_kinase_cat_dom"/>
</dbReference>
<evidence type="ECO:0000256" key="8">
    <source>
        <dbReference type="ARBA" id="ARBA00022729"/>
    </source>
</evidence>
<dbReference type="SUPFAM" id="SSF52058">
    <property type="entry name" value="L domain-like"/>
    <property type="match status" value="2"/>
</dbReference>
<dbReference type="GO" id="GO:0043560">
    <property type="term" value="F:insulin receptor substrate binding"/>
    <property type="evidence" value="ECO:0007669"/>
    <property type="project" value="TreeGrafter"/>
</dbReference>
<dbReference type="InterPro" id="IPR000494">
    <property type="entry name" value="Rcpt_L-dom"/>
</dbReference>
<dbReference type="FunFam" id="2.60.40.10:FF:000087">
    <property type="entry name" value="Tyrosine-protein kinase receptor"/>
    <property type="match status" value="1"/>
</dbReference>
<dbReference type="Pfam" id="PF07714">
    <property type="entry name" value="PK_Tyr_Ser-Thr"/>
    <property type="match status" value="1"/>
</dbReference>
<evidence type="ECO:0000256" key="22">
    <source>
        <dbReference type="RuleBase" id="RU000312"/>
    </source>
</evidence>
<dbReference type="GO" id="GO:0051897">
    <property type="term" value="P:positive regulation of phosphatidylinositol 3-kinase/protein kinase B signal transduction"/>
    <property type="evidence" value="ECO:0007669"/>
    <property type="project" value="TreeGrafter"/>
</dbReference>
<keyword evidence="3 22" id="KW-0597">Phosphoprotein</keyword>
<feature type="compositionally biased region" description="Acidic residues" evidence="23">
    <location>
        <begin position="1395"/>
        <end position="1405"/>
    </location>
</feature>
<protein>
    <recommendedName>
        <fullName evidence="22">Tyrosine-protein kinase receptor</fullName>
        <ecNumber evidence="22">2.7.10.1</ecNumber>
    </recommendedName>
</protein>
<feature type="domain" description="Protein kinase" evidence="25">
    <location>
        <begin position="1080"/>
        <end position="1355"/>
    </location>
</feature>
<keyword evidence="12 21" id="KW-0067">ATP-binding</keyword>
<evidence type="ECO:0000256" key="23">
    <source>
        <dbReference type="SAM" id="MobiDB-lite"/>
    </source>
</evidence>
<evidence type="ECO:0000256" key="1">
    <source>
        <dbReference type="ARBA" id="ARBA00001936"/>
    </source>
</evidence>
<evidence type="ECO:0000256" key="10">
    <source>
        <dbReference type="ARBA" id="ARBA00022741"/>
    </source>
</evidence>
<dbReference type="GO" id="GO:0005009">
    <property type="term" value="F:insulin receptor activity"/>
    <property type="evidence" value="ECO:0007669"/>
    <property type="project" value="TreeGrafter"/>
</dbReference>
<dbReference type="InterPro" id="IPR009030">
    <property type="entry name" value="Growth_fac_rcpt_cys_sf"/>
</dbReference>
<dbReference type="Pfam" id="PF00757">
    <property type="entry name" value="Furin-like"/>
    <property type="match status" value="1"/>
</dbReference>
<dbReference type="InterPro" id="IPR050122">
    <property type="entry name" value="RTK"/>
</dbReference>
<evidence type="ECO:0000256" key="15">
    <source>
        <dbReference type="ARBA" id="ARBA00023137"/>
    </source>
</evidence>
<dbReference type="FunFam" id="3.30.200.20:FF:000026">
    <property type="entry name" value="Tyrosine-protein kinase receptor"/>
    <property type="match status" value="1"/>
</dbReference>
<evidence type="ECO:0000256" key="13">
    <source>
        <dbReference type="ARBA" id="ARBA00022989"/>
    </source>
</evidence>
<dbReference type="EMBL" id="KF974333">
    <property type="protein sequence ID" value="AIY24638.1"/>
    <property type="molecule type" value="mRNA"/>
</dbReference>
<dbReference type="SMART" id="SM00219">
    <property type="entry name" value="TyrKc"/>
    <property type="match status" value="1"/>
</dbReference>
<evidence type="ECO:0000259" key="25">
    <source>
        <dbReference type="PROSITE" id="PS50011"/>
    </source>
</evidence>
<feature type="compositionally biased region" description="Basic and acidic residues" evidence="23">
    <location>
        <begin position="1385"/>
        <end position="1394"/>
    </location>
</feature>
<evidence type="ECO:0000256" key="9">
    <source>
        <dbReference type="ARBA" id="ARBA00022737"/>
    </source>
</evidence>
<evidence type="ECO:0000256" key="7">
    <source>
        <dbReference type="ARBA" id="ARBA00022723"/>
    </source>
</evidence>
<evidence type="ECO:0000256" key="24">
    <source>
        <dbReference type="SAM" id="Phobius"/>
    </source>
</evidence>
<dbReference type="SMART" id="SM00060">
    <property type="entry name" value="FN3"/>
    <property type="match status" value="3"/>
</dbReference>
<feature type="region of interest" description="Disordered" evidence="23">
    <location>
        <begin position="1366"/>
        <end position="1454"/>
    </location>
</feature>
<dbReference type="SUPFAM" id="SSF57184">
    <property type="entry name" value="Growth factor receptor domain"/>
    <property type="match status" value="1"/>
</dbReference>
<dbReference type="Pfam" id="PF01030">
    <property type="entry name" value="Recep_L_domain"/>
    <property type="match status" value="2"/>
</dbReference>
<dbReference type="SMART" id="SM00261">
    <property type="entry name" value="FU"/>
    <property type="match status" value="1"/>
</dbReference>
<dbReference type="EC" id="2.7.10.1" evidence="22"/>
<feature type="domain" description="Fibronectin type-III" evidence="26">
    <location>
        <begin position="575"/>
        <end position="676"/>
    </location>
</feature>
<comment type="catalytic activity">
    <reaction evidence="20 22">
        <text>L-tyrosyl-[protein] + ATP = O-phospho-L-tyrosyl-[protein] + ADP + H(+)</text>
        <dbReference type="Rhea" id="RHEA:10596"/>
        <dbReference type="Rhea" id="RHEA-COMP:10136"/>
        <dbReference type="Rhea" id="RHEA-COMP:20101"/>
        <dbReference type="ChEBI" id="CHEBI:15378"/>
        <dbReference type="ChEBI" id="CHEBI:30616"/>
        <dbReference type="ChEBI" id="CHEBI:46858"/>
        <dbReference type="ChEBI" id="CHEBI:61978"/>
        <dbReference type="ChEBI" id="CHEBI:456216"/>
        <dbReference type="EC" id="2.7.10.1"/>
    </reaction>
</comment>
<dbReference type="InterPro" id="IPR036941">
    <property type="entry name" value="Rcpt_L-dom_sf"/>
</dbReference>
<keyword evidence="6 22" id="KW-0812">Transmembrane</keyword>
<evidence type="ECO:0000256" key="11">
    <source>
        <dbReference type="ARBA" id="ARBA00022777"/>
    </source>
</evidence>
<dbReference type="CDD" id="cd00064">
    <property type="entry name" value="FU"/>
    <property type="match status" value="1"/>
</dbReference>
<dbReference type="GO" id="GO:0046872">
    <property type="term" value="F:metal ion binding"/>
    <property type="evidence" value="ECO:0007669"/>
    <property type="project" value="UniProtKB-KW"/>
</dbReference>
<sequence>MEDSACPGCSLRPTNVGRRTRRGGGGLRGGYGDDVSWGVVSVLAAVCCLLLCLANPVEAFASLGTELRPRVDLSTDRSSPDARGVCQSLDIRNAAREFHQLQGCQVVEGFVQIVLMDKAVESEFANFSFPELREITGYLLLYRIDGLRTLSNLFPNLAVIRGNTLFFNYALVVFEMLHLQEMGLKSLTDIVRGAVHISKNPMLCYVDTIDWDKIARSSQGGHFITGNKKKNECPICQTNAVCPTSATNDNLCWNIQHCQKFCSKCEEGTACMDDGTCCDKNCLGGCNGTGPTNCIACRGYLFQGTCVATCPVQTYQYLQRRCVLEKECYDMPKPREIMSEEVRPQPWKPFMNQCLIDCPPNYAEAPIDNFRGLDPDRTYYRCEPCKGPCKKECEGLNVDSISSSQRLRGCTYIKGSLEIQIRGGYNVVKELENNLNMIEEINGYLKIVRSFPLVSLNFLKKLKVIHGEKLESGKYALVVLDNQNLVELWDFGPSREERLRITRGKLFFHFNPKLCYFKIDNLRKYLGMPEFTDNEVARNSNGDKVACNISLLDARVETRSSKGVIIKWKEFEHYDPRTLLGYIIYFIEAPYQNISLYDGRDACGGDGWRVIDVSPLEKDNETTTLNEDKNKTKHMSQLITQLKPYTQYAFYVKTYTIASENSGAQSPIIYFRTEPDIPSMPQNLVAKIESSSEIKVAWQPPLNPNGNVTHYLITAKWERDDSEFLAQRNYCEEPLTSIVDVTNQAGKWTLVNDDDVYTGGKPDDCVCMDDKKVNKKKQQEKEIQFQIQFEDTLQNLVYIKRSSLRDKREISLRDGKTITENHFAESDIRMKTVPVSTDLEVQRLENEPQVKILLQGKTSYVIRGLHHFAQYTISVSACRQRDETDKLIMTNNCSTHSIISARTKKLANADVVSEIWHEVIENPVNHTQPIVKLYWKEPPAPNGLIVMYQISHWLVFENQQHKKTHCISRRQFLEEGNSHTLTNLAPGNYSYQVCATSLAGLANCSQSPLRYFEIQGYSSVTSLQIIFATFMTAGMLILLGFVVFLRNKSNKQTPLIAECNPEYVSTVYVPDDWEVPRSQIELDGELGQGSFGMVYEGIATNVVPGEPRKKCAIKTVNENASLRERVEFLNEASVMKASNTHHVVRLIGVVSQGQPPYVVMELMANGDLKSYLRLHRPDATVEPHKQPPTLKRIRQMAIEIADGMAYLAAKKFVHRDLAARNCMVAEDLTVKIGDFGMTRDIYETDYYRKGTKGLLPVRWMSPESLKDGVFTSSSDVWSYGVVIWEMATLASQPYQGLSNEQVLNYVKTGGCMERPDNCPDVLYNLMRQCWQHKPADRPTFMQLVRCLLPFAHPSFASLSFYHSDEGGQERRASTSTPQATVEEETPLRVTRDVEDFSLSDDEDDYEPHLPAPAPAPATDTKVSNGSATAPTPNGFIRRPPAANGNSVNVKTTKC</sequence>
<evidence type="ECO:0000256" key="14">
    <source>
        <dbReference type="ARBA" id="ARBA00023136"/>
    </source>
</evidence>
<dbReference type="FunFam" id="3.80.20.20:FF:000011">
    <property type="entry name" value="Tyrosine-protein kinase receptor"/>
    <property type="match status" value="1"/>
</dbReference>
<dbReference type="PANTHER" id="PTHR24416:SF525">
    <property type="entry name" value="INSULIN-LIKE RECEPTOR"/>
    <property type="match status" value="1"/>
</dbReference>
<dbReference type="InterPro" id="IPR036116">
    <property type="entry name" value="FN3_sf"/>
</dbReference>
<dbReference type="InterPro" id="IPR011009">
    <property type="entry name" value="Kinase-like_dom_sf"/>
</dbReference>
<accession>A0A0C4UQS4</accession>
<dbReference type="InterPro" id="IPR000719">
    <property type="entry name" value="Prot_kinase_dom"/>
</dbReference>
<keyword evidence="18" id="KW-0325">Glycoprotein</keyword>
<keyword evidence="14 24" id="KW-0472">Membrane</keyword>
<dbReference type="GO" id="GO:0030424">
    <property type="term" value="C:axon"/>
    <property type="evidence" value="ECO:0007669"/>
    <property type="project" value="TreeGrafter"/>
</dbReference>
<dbReference type="FunFam" id="1.10.510.10:FF:000528">
    <property type="entry name" value="Tyrosine-protein kinase receptor"/>
    <property type="match status" value="1"/>
</dbReference>
<evidence type="ECO:0000256" key="12">
    <source>
        <dbReference type="ARBA" id="ARBA00022840"/>
    </source>
</evidence>
<keyword evidence="4" id="KW-0808">Transferase</keyword>
<evidence type="ECO:0000256" key="18">
    <source>
        <dbReference type="ARBA" id="ARBA00023180"/>
    </source>
</evidence>
<keyword evidence="5" id="KW-0165">Cleavage on pair of basic residues</keyword>
<dbReference type="SUPFAM" id="SSF56112">
    <property type="entry name" value="Protein kinase-like (PK-like)"/>
    <property type="match status" value="1"/>
</dbReference>
<evidence type="ECO:0000256" key="20">
    <source>
        <dbReference type="ARBA" id="ARBA00051243"/>
    </source>
</evidence>
<keyword evidence="11" id="KW-0418">Kinase</keyword>
<comment type="cofactor">
    <cofactor evidence="1">
        <name>Mn(2+)</name>
        <dbReference type="ChEBI" id="CHEBI:29035"/>
    </cofactor>
</comment>
<keyword evidence="10 21" id="KW-0547">Nucleotide-binding</keyword>
<keyword evidence="8" id="KW-0732">Signal</keyword>
<dbReference type="PROSITE" id="PS50853">
    <property type="entry name" value="FN3"/>
    <property type="match status" value="1"/>
</dbReference>
<dbReference type="CDD" id="cd05032">
    <property type="entry name" value="PTKc_InsR_like"/>
    <property type="match status" value="1"/>
</dbReference>
<dbReference type="InterPro" id="IPR006212">
    <property type="entry name" value="Furin_repeat"/>
</dbReference>
<dbReference type="InterPro" id="IPR008266">
    <property type="entry name" value="Tyr_kinase_AS"/>
</dbReference>
<dbReference type="CDD" id="cd00063">
    <property type="entry name" value="FN3"/>
    <property type="match status" value="3"/>
</dbReference>
<dbReference type="InterPro" id="IPR003961">
    <property type="entry name" value="FN3_dom"/>
</dbReference>
<dbReference type="FunFam" id="3.80.20.20:FF:000001">
    <property type="entry name" value="Tyrosine-protein kinase receptor"/>
    <property type="match status" value="1"/>
</dbReference>
<evidence type="ECO:0000256" key="16">
    <source>
        <dbReference type="ARBA" id="ARBA00023157"/>
    </source>
</evidence>
<dbReference type="InterPro" id="IPR001245">
    <property type="entry name" value="Ser-Thr/Tyr_kinase_cat_dom"/>
</dbReference>
<evidence type="ECO:0000256" key="21">
    <source>
        <dbReference type="PROSITE-ProRule" id="PRU10141"/>
    </source>
</evidence>
<feature type="compositionally biased region" description="Polar residues" evidence="23">
    <location>
        <begin position="1443"/>
        <end position="1454"/>
    </location>
</feature>
<dbReference type="PROSITE" id="PS00107">
    <property type="entry name" value="PROTEIN_KINASE_ATP"/>
    <property type="match status" value="1"/>
</dbReference>
<comment type="interaction">
    <interactant intactId="EBI-16150646">
        <id>A0A0C4UQS4</id>
    </interactant>
    <interactant intactId="EBI-16150691">
        <id>A0A0C4UR07</id>
    </interactant>
    <organismsDiffer>false</organismsDiffer>
    <experiments>2</experiments>
</comment>
<dbReference type="Gene3D" id="1.10.510.10">
    <property type="entry name" value="Transferase(Phosphotransferase) domain 1"/>
    <property type="match status" value="1"/>
</dbReference>
<evidence type="ECO:0000256" key="3">
    <source>
        <dbReference type="ARBA" id="ARBA00022553"/>
    </source>
</evidence>
<evidence type="ECO:0000256" key="6">
    <source>
        <dbReference type="ARBA" id="ARBA00022692"/>
    </source>
</evidence>
<comment type="interaction">
    <interactant intactId="EBI-16150646">
        <id>A0A0C4UQS4</id>
    </interactant>
    <interactant intactId="EBI-16150646">
        <id>A0A0C4UQS4</id>
        <label>-</label>
    </interactant>
    <organismsDiffer>false</organismsDiffer>
    <experiments>2</experiments>
</comment>
<keyword evidence="19" id="KW-0464">Manganese</keyword>
<dbReference type="InterPro" id="IPR002011">
    <property type="entry name" value="Tyr_kinase_rcpt_2_CS"/>
</dbReference>
<dbReference type="PANTHER" id="PTHR24416">
    <property type="entry name" value="TYROSINE-PROTEIN KINASE RECEPTOR"/>
    <property type="match status" value="1"/>
</dbReference>
<dbReference type="Gene3D" id="3.80.20.20">
    <property type="entry name" value="Receptor L-domain"/>
    <property type="match status" value="2"/>
</dbReference>
<comment type="similarity">
    <text evidence="22">Belongs to the protein kinase superfamily. Tyr protein kinase family. Insulin receptor subfamily.</text>
</comment>
<dbReference type="GO" id="GO:0005899">
    <property type="term" value="C:insulin receptor complex"/>
    <property type="evidence" value="ECO:0007669"/>
    <property type="project" value="TreeGrafter"/>
</dbReference>
<reference evidence="27" key="1">
    <citation type="journal article" date="2015" name="Nature">
        <title>Two insulin receptors determine alternative wing morphs in planthoppers.</title>
        <authorList>
            <person name="Xu H.-J."/>
            <person name="Xue J."/>
            <person name="Lu B."/>
            <person name="Zhang X.-C."/>
            <person name="Zhuo J.-C."/>
            <person name="He S.-F."/>
            <person name="Ma X.-F."/>
            <person name="Jiang Y.-Q."/>
            <person name="Fan H.-W."/>
            <person name="Xu J.-Y."/>
            <person name="Ye Y.-X."/>
            <person name="Pan P.-L."/>
            <person name="Li Q."/>
            <person name="Bao Y.-Y."/>
            <person name="Nijhout H.F."/>
            <person name="Zhang C.-X."/>
        </authorList>
    </citation>
    <scope>NUCLEOTIDE SEQUENCE</scope>
</reference>
<dbReference type="GO" id="GO:0005524">
    <property type="term" value="F:ATP binding"/>
    <property type="evidence" value="ECO:0007669"/>
    <property type="project" value="UniProtKB-UniRule"/>
</dbReference>
<dbReference type="IntAct" id="A0A0C4UQS4">
    <property type="interactions" value="1"/>
</dbReference>
<keyword evidence="7" id="KW-0479">Metal-binding</keyword>
<evidence type="ECO:0000256" key="17">
    <source>
        <dbReference type="ARBA" id="ARBA00023170"/>
    </source>
</evidence>
<keyword evidence="15" id="KW-0829">Tyrosine-protein kinase</keyword>
<dbReference type="GO" id="GO:0042593">
    <property type="term" value="P:glucose homeostasis"/>
    <property type="evidence" value="ECO:0007669"/>
    <property type="project" value="TreeGrafter"/>
</dbReference>
<dbReference type="Gene3D" id="3.30.200.20">
    <property type="entry name" value="Phosphorylase Kinase, domain 1"/>
    <property type="match status" value="1"/>
</dbReference>
<dbReference type="PROSITE" id="PS50011">
    <property type="entry name" value="PROTEIN_KINASE_DOM"/>
    <property type="match status" value="1"/>
</dbReference>
<evidence type="ECO:0000259" key="26">
    <source>
        <dbReference type="PROSITE" id="PS50853"/>
    </source>
</evidence>
<dbReference type="PROSITE" id="PS00109">
    <property type="entry name" value="PROTEIN_KINASE_TYR"/>
    <property type="match status" value="1"/>
</dbReference>
<dbReference type="OrthoDB" id="5809444at2759"/>
<keyword evidence="9" id="KW-0677">Repeat</keyword>
<keyword evidence="17 22" id="KW-0675">Receptor</keyword>
<dbReference type="SMR" id="A0A0C4UQS4"/>
<dbReference type="GO" id="GO:0042802">
    <property type="term" value="F:identical protein binding"/>
    <property type="evidence" value="ECO:0000353"/>
    <property type="project" value="IntAct"/>
</dbReference>
<dbReference type="Gene3D" id="2.10.220.10">
    <property type="entry name" value="Hormone Receptor, Insulin-like Growth Factor Receptor 1, Chain A, domain 2"/>
    <property type="match status" value="1"/>
</dbReference>
<dbReference type="PROSITE" id="PS00239">
    <property type="entry name" value="RECEPTOR_TYR_KIN_II"/>
    <property type="match status" value="1"/>
</dbReference>
<dbReference type="InterPro" id="IPR013783">
    <property type="entry name" value="Ig-like_fold"/>
</dbReference>
<organism evidence="27">
    <name type="scientific">Nilaparvata lugens</name>
    <name type="common">Brown planthopper</name>
    <dbReference type="NCBI Taxonomy" id="108931"/>
    <lineage>
        <taxon>Eukaryota</taxon>
        <taxon>Metazoa</taxon>
        <taxon>Ecdysozoa</taxon>
        <taxon>Arthropoda</taxon>
        <taxon>Hexapoda</taxon>
        <taxon>Insecta</taxon>
        <taxon>Pterygota</taxon>
        <taxon>Neoptera</taxon>
        <taxon>Paraneoptera</taxon>
        <taxon>Hemiptera</taxon>
        <taxon>Auchenorrhyncha</taxon>
        <taxon>Fulgoroidea</taxon>
        <taxon>Delphacidae</taxon>
        <taxon>Delphacinae</taxon>
        <taxon>Nilaparvata</taxon>
    </lineage>
</organism>
<dbReference type="GO" id="GO:0043410">
    <property type="term" value="P:positive regulation of MAPK cascade"/>
    <property type="evidence" value="ECO:0007669"/>
    <property type="project" value="TreeGrafter"/>
</dbReference>
<proteinExistence type="evidence at protein level"/>
<feature type="binding site" evidence="21">
    <location>
        <position position="1114"/>
    </location>
    <ligand>
        <name>ATP</name>
        <dbReference type="ChEBI" id="CHEBI:30616"/>
    </ligand>
</feature>
<feature type="transmembrane region" description="Helical" evidence="24">
    <location>
        <begin position="1025"/>
        <end position="1045"/>
    </location>
</feature>
<dbReference type="InterPro" id="IPR017441">
    <property type="entry name" value="Protein_kinase_ATP_BS"/>
</dbReference>